<sequence>MWAPGAEGAYKQQEKGNPRLNQVHSYLTLNVTLLNMFGSRRTRVTHTTHTSTRGRGIGGMFHRVNPNRRAGGYKAALHNPNTTTAGRQHAKRGLRSMGRGREAHVPLSVRIKHFLHLGGRRHHTTTHHY</sequence>
<organism evidence="1 2">
    <name type="scientific">Rhizoctonia solani</name>
    <dbReference type="NCBI Taxonomy" id="456999"/>
    <lineage>
        <taxon>Eukaryota</taxon>
        <taxon>Fungi</taxon>
        <taxon>Dikarya</taxon>
        <taxon>Basidiomycota</taxon>
        <taxon>Agaricomycotina</taxon>
        <taxon>Agaricomycetes</taxon>
        <taxon>Cantharellales</taxon>
        <taxon>Ceratobasidiaceae</taxon>
        <taxon>Rhizoctonia</taxon>
    </lineage>
</organism>
<evidence type="ECO:0000313" key="1">
    <source>
        <dbReference type="EMBL" id="CAE6437515.1"/>
    </source>
</evidence>
<dbReference type="EMBL" id="CAJMWW010000088">
    <property type="protein sequence ID" value="CAE6437515.1"/>
    <property type="molecule type" value="Genomic_DNA"/>
</dbReference>
<name>A0A8H3ASX6_9AGAM</name>
<accession>A0A8H3ASX6</accession>
<protein>
    <submittedName>
        <fullName evidence="1">Uncharacterized protein</fullName>
    </submittedName>
</protein>
<dbReference type="Proteomes" id="UP000663841">
    <property type="component" value="Unassembled WGS sequence"/>
</dbReference>
<dbReference type="Pfam" id="PF10346">
    <property type="entry name" value="Con-6"/>
    <property type="match status" value="1"/>
</dbReference>
<dbReference type="AlphaFoldDB" id="A0A8H3ASX6"/>
<proteinExistence type="predicted"/>
<gene>
    <name evidence="1" type="ORF">RDB_LOCUS83046</name>
</gene>
<dbReference type="InterPro" id="IPR018824">
    <property type="entry name" value="Conidiation-specific_6"/>
</dbReference>
<evidence type="ECO:0000313" key="2">
    <source>
        <dbReference type="Proteomes" id="UP000663841"/>
    </source>
</evidence>
<reference evidence="1" key="1">
    <citation type="submission" date="2021-01" db="EMBL/GenBank/DDBJ databases">
        <authorList>
            <person name="Kaushik A."/>
        </authorList>
    </citation>
    <scope>NUCLEOTIDE SEQUENCE</scope>
    <source>
        <strain evidence="1">AG3-T5</strain>
    </source>
</reference>
<comment type="caution">
    <text evidence="1">The sequence shown here is derived from an EMBL/GenBank/DDBJ whole genome shotgun (WGS) entry which is preliminary data.</text>
</comment>